<dbReference type="PANTHER" id="PTHR22922">
    <property type="entry name" value="GPI-ANCHORED PROTEIN P137"/>
    <property type="match status" value="1"/>
</dbReference>
<accession>A0A6P8ZC45</accession>
<dbReference type="InterPro" id="IPR028816">
    <property type="entry name" value="Caprin"/>
</dbReference>
<feature type="compositionally biased region" description="Basic and acidic residues" evidence="3">
    <location>
        <begin position="438"/>
        <end position="455"/>
    </location>
</feature>
<evidence type="ECO:0000256" key="1">
    <source>
        <dbReference type="ARBA" id="ARBA00007950"/>
    </source>
</evidence>
<evidence type="ECO:0000256" key="3">
    <source>
        <dbReference type="SAM" id="MobiDB-lite"/>
    </source>
</evidence>
<name>A0A6P8ZC45_THRPL</name>
<keyword evidence="2" id="KW-0175">Coiled coil</keyword>
<feature type="region of interest" description="Disordered" evidence="3">
    <location>
        <begin position="358"/>
        <end position="638"/>
    </location>
</feature>
<proteinExistence type="inferred from homology"/>
<dbReference type="GO" id="GO:0005737">
    <property type="term" value="C:cytoplasm"/>
    <property type="evidence" value="ECO:0007669"/>
    <property type="project" value="TreeGrafter"/>
</dbReference>
<dbReference type="KEGG" id="tpal:117647983"/>
<dbReference type="InParanoid" id="A0A6P8ZC45"/>
<dbReference type="RefSeq" id="XP_034245912.1">
    <property type="nucleotide sequence ID" value="XM_034390021.1"/>
</dbReference>
<feature type="domain" description="Caprin-1 dimerization" evidence="4">
    <location>
        <begin position="100"/>
        <end position="217"/>
    </location>
</feature>
<sequence>MPSASSAKLVKQASTEAPPDPLRQAIIIIEHKIRNLEKRKGKLDGYRALQREGKELQPEQLAAVAKYEEVIQTLEFARDLCKQFNSISADAAKLAKKQARKDALERQAHDLSRIKDVLLIQNALNQIGTDAVREDFLSGQNGAIQLTDTDLQLFDTFYETVTPKVYEDAKSTVDEQIASAADHFLSAIDGKPKEFGGVTYAVFKEKIRAVHGCGYFDKPAVEPVPETPAEEAEVAVDGGLMADVPVEEPIPVPEVVNPTFQAPPGMYQCPCRIQTSRTSDFLVQPSLQISDAVISVLAPHQIPTQPPVPVPLRPHDVINSVTSGSFNFLQESELDSPDPTLPPPAHAIPSAIPTQTFTNQSFVPPQVNPPPASAVPMFHQPQHQPPPHMQPVHQLPGENFNAPNPQANLPIPQPHIAPVSPNAGNPAVMYQQQMYSPHSDRYDQPRNDHVNENHAVESSPDQSSQPAQQTISNKWSENDDWNNQTNDDWNNQQGNQNDWSNNNDGGYQTQRNNRDRGDREQRGRGKPRGQYNGFRGRGGNGGQSDRPYQNDRPFYRNNNSSSEGGNNFYQNGYNKDSQGGGYRGRGGADRPRPNRGGMDRGGPRGAPRGNSRGRGGYRGGQTGGQGQGIPSAGAGPKP</sequence>
<evidence type="ECO:0000256" key="2">
    <source>
        <dbReference type="SAM" id="Coils"/>
    </source>
</evidence>
<feature type="coiled-coil region" evidence="2">
    <location>
        <begin position="87"/>
        <end position="114"/>
    </location>
</feature>
<dbReference type="Pfam" id="PF18293">
    <property type="entry name" value="Caprin-1_dimer"/>
    <property type="match status" value="1"/>
</dbReference>
<feature type="compositionally biased region" description="Low complexity" evidence="3">
    <location>
        <begin position="481"/>
        <end position="506"/>
    </location>
</feature>
<dbReference type="GeneID" id="117647983"/>
<feature type="compositionally biased region" description="Polar residues" evidence="3">
    <location>
        <begin position="568"/>
        <end position="577"/>
    </location>
</feature>
<gene>
    <name evidence="6" type="primary">LOC117647983</name>
</gene>
<feature type="compositionally biased region" description="Low complexity" evidence="3">
    <location>
        <begin position="557"/>
        <end position="567"/>
    </location>
</feature>
<evidence type="ECO:0000259" key="4">
    <source>
        <dbReference type="Pfam" id="PF18293"/>
    </source>
</evidence>
<evidence type="ECO:0000313" key="5">
    <source>
        <dbReference type="Proteomes" id="UP000515158"/>
    </source>
</evidence>
<feature type="compositionally biased region" description="Basic and acidic residues" evidence="3">
    <location>
        <begin position="512"/>
        <end position="523"/>
    </location>
</feature>
<dbReference type="GO" id="GO:0003723">
    <property type="term" value="F:RNA binding"/>
    <property type="evidence" value="ECO:0007669"/>
    <property type="project" value="TreeGrafter"/>
</dbReference>
<evidence type="ECO:0000313" key="6">
    <source>
        <dbReference type="RefSeq" id="XP_034245912.1"/>
    </source>
</evidence>
<dbReference type="PANTHER" id="PTHR22922:SF19">
    <property type="entry name" value="CAPRIN HOMOLOG"/>
    <property type="match status" value="1"/>
</dbReference>
<dbReference type="OrthoDB" id="10062814at2759"/>
<keyword evidence="5" id="KW-1185">Reference proteome</keyword>
<feature type="compositionally biased region" description="Basic and acidic residues" evidence="3">
    <location>
        <begin position="586"/>
        <end position="602"/>
    </location>
</feature>
<dbReference type="InterPro" id="IPR041637">
    <property type="entry name" value="Caprin-1_dimer"/>
</dbReference>
<reference evidence="6" key="1">
    <citation type="submission" date="2025-08" db="UniProtKB">
        <authorList>
            <consortium name="RefSeq"/>
        </authorList>
    </citation>
    <scope>IDENTIFICATION</scope>
    <source>
        <tissue evidence="6">Total insect</tissue>
    </source>
</reference>
<comment type="similarity">
    <text evidence="1">Belongs to the caprin family.</text>
</comment>
<feature type="compositionally biased region" description="Gly residues" evidence="3">
    <location>
        <begin position="612"/>
        <end position="627"/>
    </location>
</feature>
<dbReference type="AlphaFoldDB" id="A0A6P8ZC45"/>
<dbReference type="Proteomes" id="UP000515158">
    <property type="component" value="Unplaced"/>
</dbReference>
<protein>
    <submittedName>
        <fullName evidence="6">Caprin homolog isoform X1</fullName>
    </submittedName>
</protein>
<organism evidence="6">
    <name type="scientific">Thrips palmi</name>
    <name type="common">Melon thrips</name>
    <dbReference type="NCBI Taxonomy" id="161013"/>
    <lineage>
        <taxon>Eukaryota</taxon>
        <taxon>Metazoa</taxon>
        <taxon>Ecdysozoa</taxon>
        <taxon>Arthropoda</taxon>
        <taxon>Hexapoda</taxon>
        <taxon>Insecta</taxon>
        <taxon>Pterygota</taxon>
        <taxon>Neoptera</taxon>
        <taxon>Paraneoptera</taxon>
        <taxon>Thysanoptera</taxon>
        <taxon>Terebrantia</taxon>
        <taxon>Thripoidea</taxon>
        <taxon>Thripidae</taxon>
        <taxon>Thrips</taxon>
    </lineage>
</organism>
<feature type="compositionally biased region" description="Low complexity" evidence="3">
    <location>
        <begin position="458"/>
        <end position="469"/>
    </location>
</feature>